<dbReference type="InterPro" id="IPR006140">
    <property type="entry name" value="D-isomer_DH_NAD-bd"/>
</dbReference>
<evidence type="ECO:0000256" key="9">
    <source>
        <dbReference type="ARBA" id="ARBA00030455"/>
    </source>
</evidence>
<evidence type="ECO:0000256" key="11">
    <source>
        <dbReference type="ARBA" id="ARBA00048731"/>
    </source>
</evidence>
<evidence type="ECO:0000256" key="4">
    <source>
        <dbReference type="ARBA" id="ARBA00013001"/>
    </source>
</evidence>
<dbReference type="InterPro" id="IPR002912">
    <property type="entry name" value="ACT_dom"/>
</dbReference>
<dbReference type="SUPFAM" id="SSF55021">
    <property type="entry name" value="ACT-like"/>
    <property type="match status" value="1"/>
</dbReference>
<dbReference type="InterPro" id="IPR036291">
    <property type="entry name" value="NAD(P)-bd_dom_sf"/>
</dbReference>
<evidence type="ECO:0000256" key="1">
    <source>
        <dbReference type="ARBA" id="ARBA00003800"/>
    </source>
</evidence>
<evidence type="ECO:0000259" key="13">
    <source>
        <dbReference type="PROSITE" id="PS51671"/>
    </source>
</evidence>
<dbReference type="PROSITE" id="PS00065">
    <property type="entry name" value="D_2_HYDROXYACID_DH_1"/>
    <property type="match status" value="1"/>
</dbReference>
<dbReference type="PANTHER" id="PTHR42938:SF47">
    <property type="entry name" value="HYDROXYPYRUVATE REDUCTASE"/>
    <property type="match status" value="1"/>
</dbReference>
<dbReference type="InterPro" id="IPR029752">
    <property type="entry name" value="D-isomer_DH_CS1"/>
</dbReference>
<feature type="domain" description="ACT" evidence="13">
    <location>
        <begin position="318"/>
        <end position="387"/>
    </location>
</feature>
<evidence type="ECO:0000256" key="12">
    <source>
        <dbReference type="RuleBase" id="RU003719"/>
    </source>
</evidence>
<dbReference type="GO" id="GO:0004617">
    <property type="term" value="F:phosphoglycerate dehydrogenase activity"/>
    <property type="evidence" value="ECO:0007669"/>
    <property type="project" value="UniProtKB-EC"/>
</dbReference>
<proteinExistence type="inferred from homology"/>
<dbReference type="Gene3D" id="3.30.70.260">
    <property type="match status" value="1"/>
</dbReference>
<sequence>MLKYNCLNPIAEAGTCLFTENYEKVDNYQDADAILVRSAAMHDMEFPETIEAIARAGAGVNNIPLDKCADQGIVVFNTPGANANGVKELVIAGMLLAARDIVGGVNWVQSERQNELIAKATEKEKKNFAGSEIQGKKLGIIGLGAIGVAVANAATHLGMEVYGYDPYISVDAAWNLSRSIKHIQQVDDIYKECDYITIHVPLMDATKKMINQDAIALMKDGVVILNFARDLLVDEDAMVTSLRTGKVKKYVTDFPNPTTAGEKGCLVIPHLGASTEESEENCAIMAVKQLKDYLENGNIKNAVNYPNCNMGECSHVCRIAINHRNTKNMIGQFASVLGSADLNIANMTNTSKGDYAYSLFDLDTHLPEAVRDTLKNIEGVLKVRVIK</sequence>
<dbReference type="Pfam" id="PF00389">
    <property type="entry name" value="2-Hacid_dh"/>
    <property type="match status" value="1"/>
</dbReference>
<dbReference type="GO" id="GO:0051287">
    <property type="term" value="F:NAD binding"/>
    <property type="evidence" value="ECO:0007669"/>
    <property type="project" value="InterPro"/>
</dbReference>
<dbReference type="InterPro" id="IPR006139">
    <property type="entry name" value="D-isomer_2_OHA_DH_cat_dom"/>
</dbReference>
<evidence type="ECO:0000256" key="5">
    <source>
        <dbReference type="ARBA" id="ARBA00013143"/>
    </source>
</evidence>
<evidence type="ECO:0000256" key="7">
    <source>
        <dbReference type="ARBA" id="ARBA00023002"/>
    </source>
</evidence>
<comment type="similarity">
    <text evidence="3 12">Belongs to the D-isomer specific 2-hydroxyacid dehydrogenase family.</text>
</comment>
<evidence type="ECO:0000256" key="2">
    <source>
        <dbReference type="ARBA" id="ARBA00005216"/>
    </source>
</evidence>
<comment type="function">
    <text evidence="1">Catalyzes the reversible oxidation of 3-phospho-D-glycerate to 3-phosphonooxypyruvate, the first step of the phosphorylated L-serine biosynthesis pathway. Also catalyzes the reversible oxidation of 2-hydroxyglutarate to 2-oxoglutarate.</text>
</comment>
<dbReference type="SUPFAM" id="SSF52283">
    <property type="entry name" value="Formate/glycerate dehydrogenase catalytic domain-like"/>
    <property type="match status" value="1"/>
</dbReference>
<keyword evidence="8" id="KW-0520">NAD</keyword>
<dbReference type="UniPathway" id="UPA00135">
    <property type="reaction ID" value="UER00196"/>
</dbReference>
<dbReference type="Gene3D" id="3.40.50.720">
    <property type="entry name" value="NAD(P)-binding Rossmann-like Domain"/>
    <property type="match status" value="2"/>
</dbReference>
<dbReference type="CDD" id="cd12174">
    <property type="entry name" value="PGDH_like_3"/>
    <property type="match status" value="1"/>
</dbReference>
<comment type="catalytic activity">
    <reaction evidence="11">
        <text>(2R)-3-phosphoglycerate + NAD(+) = 3-phosphooxypyruvate + NADH + H(+)</text>
        <dbReference type="Rhea" id="RHEA:12641"/>
        <dbReference type="ChEBI" id="CHEBI:15378"/>
        <dbReference type="ChEBI" id="CHEBI:18110"/>
        <dbReference type="ChEBI" id="CHEBI:57540"/>
        <dbReference type="ChEBI" id="CHEBI:57945"/>
        <dbReference type="ChEBI" id="CHEBI:58272"/>
        <dbReference type="EC" id="1.1.1.95"/>
    </reaction>
</comment>
<organism evidence="14 15">
    <name type="scientific">Robinsoniella peoriensis</name>
    <dbReference type="NCBI Taxonomy" id="180332"/>
    <lineage>
        <taxon>Bacteria</taxon>
        <taxon>Bacillati</taxon>
        <taxon>Bacillota</taxon>
        <taxon>Clostridia</taxon>
        <taxon>Lachnospirales</taxon>
        <taxon>Lachnospiraceae</taxon>
        <taxon>Robinsoniella</taxon>
    </lineage>
</organism>
<keyword evidence="15" id="KW-1185">Reference proteome</keyword>
<evidence type="ECO:0000313" key="15">
    <source>
        <dbReference type="Proteomes" id="UP000306509"/>
    </source>
</evidence>
<dbReference type="Pfam" id="PF02826">
    <property type="entry name" value="2-Hacid_dh_C"/>
    <property type="match status" value="1"/>
</dbReference>
<comment type="caution">
    <text evidence="14">The sequence shown here is derived from an EMBL/GenBank/DDBJ whole genome shotgun (WGS) entry which is preliminary data.</text>
</comment>
<evidence type="ECO:0000256" key="3">
    <source>
        <dbReference type="ARBA" id="ARBA00005854"/>
    </source>
</evidence>
<comment type="pathway">
    <text evidence="2">Amino-acid biosynthesis; L-serine biosynthesis; L-serine from 3-phospho-D-glycerate: step 1/3.</text>
</comment>
<dbReference type="OrthoDB" id="9805416at2"/>
<name>A0A4U8Q5G4_9FIRM</name>
<dbReference type="PANTHER" id="PTHR42938">
    <property type="entry name" value="FORMATE DEHYDROGENASE 1"/>
    <property type="match status" value="1"/>
</dbReference>
<evidence type="ECO:0000256" key="6">
    <source>
        <dbReference type="ARBA" id="ARBA00021582"/>
    </source>
</evidence>
<protein>
    <recommendedName>
        <fullName evidence="6">D-3-phosphoglycerate dehydrogenase</fullName>
        <ecNumber evidence="4">1.1.1.399</ecNumber>
        <ecNumber evidence="5">1.1.1.95</ecNumber>
    </recommendedName>
    <alternativeName>
        <fullName evidence="9">2-oxoglutarate reductase</fullName>
    </alternativeName>
</protein>
<comment type="catalytic activity">
    <reaction evidence="10">
        <text>(R)-2-hydroxyglutarate + NAD(+) = 2-oxoglutarate + NADH + H(+)</text>
        <dbReference type="Rhea" id="RHEA:49612"/>
        <dbReference type="ChEBI" id="CHEBI:15378"/>
        <dbReference type="ChEBI" id="CHEBI:15801"/>
        <dbReference type="ChEBI" id="CHEBI:16810"/>
        <dbReference type="ChEBI" id="CHEBI:57540"/>
        <dbReference type="ChEBI" id="CHEBI:57945"/>
        <dbReference type="EC" id="1.1.1.399"/>
    </reaction>
</comment>
<dbReference type="STRING" id="180332.GCA_000797495_02955"/>
<evidence type="ECO:0000256" key="10">
    <source>
        <dbReference type="ARBA" id="ARBA00048126"/>
    </source>
</evidence>
<dbReference type="InterPro" id="IPR045865">
    <property type="entry name" value="ACT-like_dom_sf"/>
</dbReference>
<dbReference type="RefSeq" id="WP_027294777.1">
    <property type="nucleotide sequence ID" value="NZ_CABMJZ010000085.1"/>
</dbReference>
<dbReference type="PROSITE" id="PS51671">
    <property type="entry name" value="ACT"/>
    <property type="match status" value="1"/>
</dbReference>
<dbReference type="AlphaFoldDB" id="A0A4U8Q5G4"/>
<gene>
    <name evidence="14" type="primary">slcC</name>
    <name evidence="14" type="ORF">DSM106044_03861</name>
</gene>
<reference evidence="14 15" key="1">
    <citation type="journal article" date="2019" name="Anaerobe">
        <title>Detection of Robinsoniella peoriensis in multiple bone samples of a trauma patient.</title>
        <authorList>
            <person name="Schrottner P."/>
            <person name="Hartwich K."/>
            <person name="Bunk B."/>
            <person name="Schober I."/>
            <person name="Helbig S."/>
            <person name="Rudolph W.W."/>
            <person name="Gunzer F."/>
        </authorList>
    </citation>
    <scope>NUCLEOTIDE SEQUENCE [LARGE SCALE GENOMIC DNA]</scope>
    <source>
        <strain evidence="14 15">DSM 106044</strain>
    </source>
</reference>
<accession>A0A4U8Q5G4</accession>
<dbReference type="EMBL" id="QGQD01000072">
    <property type="protein sequence ID" value="TLC99262.1"/>
    <property type="molecule type" value="Genomic_DNA"/>
</dbReference>
<evidence type="ECO:0000256" key="8">
    <source>
        <dbReference type="ARBA" id="ARBA00023027"/>
    </source>
</evidence>
<evidence type="ECO:0000313" key="14">
    <source>
        <dbReference type="EMBL" id="TLC99262.1"/>
    </source>
</evidence>
<dbReference type="EC" id="1.1.1.399" evidence="4"/>
<dbReference type="SUPFAM" id="SSF51735">
    <property type="entry name" value="NAD(P)-binding Rossmann-fold domains"/>
    <property type="match status" value="1"/>
</dbReference>
<keyword evidence="7 12" id="KW-0560">Oxidoreductase</keyword>
<dbReference type="Proteomes" id="UP000306509">
    <property type="component" value="Unassembled WGS sequence"/>
</dbReference>
<dbReference type="CDD" id="cd04901">
    <property type="entry name" value="ACT_3PGDH"/>
    <property type="match status" value="1"/>
</dbReference>
<dbReference type="EC" id="1.1.1.95" evidence="5"/>